<dbReference type="Proteomes" id="UP000054537">
    <property type="component" value="Unassembled WGS sequence"/>
</dbReference>
<evidence type="ECO:0000256" key="1">
    <source>
        <dbReference type="ARBA" id="ARBA00005970"/>
    </source>
</evidence>
<sequence>MKTLLIDNYDSFTYNLAHYLGEVNGSEPTVIRNDESGWSAERLDGFDNVVISPGPGTPGVPADFGICRDVISTGRLPLLGVCLGHQGIAMLGGGSIALAPEPRHGRKSPVLHDGTGLFAGIPSPQEVVRYHSWTVDRLSDDLEATAWTPDGVLMALRHRNRPQWGVQFHPESISTEYGQRLLANFAELSEEWNGRNGRRARRRRTSPTLLSGRPDTLFGGRPDTHKRLKYRLLVEEFPTTVDAEQIYETLFRDQPFAFWLDSSHPDPRLGRFSMMGAADGPLAEVVTADVAEGTVTVRAKQRIHRETRPLLDWLDDRLRGAEVAGDRELPFDFRGGWVGYLGYELKAQCGGELRHRSEQPDASLLFADRCVVFDHSTSTTYLLALHLQDEAPARTWLAATRARIEALAGTSHPSPDGPEQIATSVALRHDRGTYLELIESCQRAITAGESYEVCLTNMLTLDSTLDVWSAYTALRRDNPAPFAALLRLGDLSVLSTSPERFLRIDGERRVEARPIKGTRPRGRDAAEDRELQVDLATSEKDQSENLMIVDLLRNDLAQVAMIGSVAVPELFAVETYATVHQLISTVTATLRPDRSPVDCVRAAFPGGSMTGAPKLRTMEIIDQLEEGPRGVYSGAIGYFSLSGSVDLNIAIRTLVVRPGRVTYGVGGAIVAMSDPVDEFNETAVKATPVLSLLGVRFPAYDMADAMSDG</sequence>
<dbReference type="Gene3D" id="3.60.120.10">
    <property type="entry name" value="Anthranilate synthase"/>
    <property type="match status" value="1"/>
</dbReference>
<dbReference type="eggNOG" id="COG0512">
    <property type="taxonomic scope" value="Bacteria"/>
</dbReference>
<dbReference type="AlphaFoldDB" id="A0A0A6UPM7"/>
<dbReference type="Pfam" id="PF00425">
    <property type="entry name" value="Chorismate_bind"/>
    <property type="match status" value="1"/>
</dbReference>
<dbReference type="InterPro" id="IPR015890">
    <property type="entry name" value="Chorismate_C"/>
</dbReference>
<dbReference type="OrthoDB" id="3518032at2"/>
<dbReference type="InterPro" id="IPR029062">
    <property type="entry name" value="Class_I_gatase-like"/>
</dbReference>
<organism evidence="9 10">
    <name type="scientific">Actinoplanes utahensis</name>
    <dbReference type="NCBI Taxonomy" id="1869"/>
    <lineage>
        <taxon>Bacteria</taxon>
        <taxon>Bacillati</taxon>
        <taxon>Actinomycetota</taxon>
        <taxon>Actinomycetes</taxon>
        <taxon>Micromonosporales</taxon>
        <taxon>Micromonosporaceae</taxon>
        <taxon>Actinoplanes</taxon>
    </lineage>
</organism>
<reference evidence="9 10" key="1">
    <citation type="submission" date="2014-10" db="EMBL/GenBank/DDBJ databases">
        <title>Draft genome sequence of Actinoplanes utahensis NRRL 12052.</title>
        <authorList>
            <person name="Velasco-Bucheli B."/>
            <person name="del Cerro C."/>
            <person name="Hormigo D."/>
            <person name="Garcia J.L."/>
            <person name="Acebal C."/>
            <person name="Arroyo M."/>
            <person name="de la Mata I."/>
        </authorList>
    </citation>
    <scope>NUCLEOTIDE SEQUENCE [LARGE SCALE GENOMIC DNA]</scope>
    <source>
        <strain evidence="9 10">NRRL 12052</strain>
    </source>
</reference>
<comment type="similarity">
    <text evidence="1">In the C-terminal section; belongs to the anthranilate synthase component I family.</text>
</comment>
<evidence type="ECO:0000313" key="10">
    <source>
        <dbReference type="Proteomes" id="UP000054537"/>
    </source>
</evidence>
<evidence type="ECO:0000259" key="7">
    <source>
        <dbReference type="Pfam" id="PF00425"/>
    </source>
</evidence>
<dbReference type="GO" id="GO:0046820">
    <property type="term" value="F:4-amino-4-deoxychorismate synthase activity"/>
    <property type="evidence" value="ECO:0007669"/>
    <property type="project" value="UniProtKB-EC"/>
</dbReference>
<dbReference type="PRINTS" id="PR00097">
    <property type="entry name" value="ANTSNTHASEII"/>
</dbReference>
<evidence type="ECO:0000256" key="2">
    <source>
        <dbReference type="ARBA" id="ARBA00013139"/>
    </source>
</evidence>
<evidence type="ECO:0000259" key="8">
    <source>
        <dbReference type="Pfam" id="PF04715"/>
    </source>
</evidence>
<dbReference type="PRINTS" id="PR00099">
    <property type="entry name" value="CPSGATASE"/>
</dbReference>
<dbReference type="PANTHER" id="PTHR11236:SF18">
    <property type="entry name" value="AMINODEOXYCHORISMATE SYNTHASE"/>
    <property type="match status" value="1"/>
</dbReference>
<dbReference type="STRING" id="1869.MB27_12875"/>
<dbReference type="InterPro" id="IPR006805">
    <property type="entry name" value="Anth_synth_I_N"/>
</dbReference>
<evidence type="ECO:0000256" key="4">
    <source>
        <dbReference type="ARBA" id="ARBA00022962"/>
    </source>
</evidence>
<comment type="caution">
    <text evidence="9">The sequence shown here is derived from an EMBL/GenBank/DDBJ whole genome shotgun (WGS) entry which is preliminary data.</text>
</comment>
<dbReference type="SUPFAM" id="SSF56322">
    <property type="entry name" value="ADC synthase"/>
    <property type="match status" value="1"/>
</dbReference>
<proteinExistence type="inferred from homology"/>
<evidence type="ECO:0000256" key="3">
    <source>
        <dbReference type="ARBA" id="ARBA00022679"/>
    </source>
</evidence>
<accession>A0A0A6UPM7</accession>
<dbReference type="Pfam" id="PF04715">
    <property type="entry name" value="Anth_synt_I_N"/>
    <property type="match status" value="1"/>
</dbReference>
<feature type="domain" description="Glutamine amidotransferase" evidence="6">
    <location>
        <begin position="4"/>
        <end position="186"/>
    </location>
</feature>
<feature type="domain" description="Anthranilate synthase component I N-terminal" evidence="8">
    <location>
        <begin position="243"/>
        <end position="382"/>
    </location>
</feature>
<dbReference type="PRINTS" id="PR00096">
    <property type="entry name" value="GATASE"/>
</dbReference>
<dbReference type="EC" id="2.6.1.85" evidence="2"/>
<dbReference type="eggNOG" id="COG0147">
    <property type="taxonomic scope" value="Bacteria"/>
</dbReference>
<dbReference type="GO" id="GO:0009396">
    <property type="term" value="P:folic acid-containing compound biosynthetic process"/>
    <property type="evidence" value="ECO:0007669"/>
    <property type="project" value="InterPro"/>
</dbReference>
<dbReference type="InterPro" id="IPR006221">
    <property type="entry name" value="TrpG/PapA_dom"/>
</dbReference>
<keyword evidence="4" id="KW-0315">Glutamine amidotransferase</keyword>
<evidence type="ECO:0000259" key="6">
    <source>
        <dbReference type="Pfam" id="PF00117"/>
    </source>
</evidence>
<dbReference type="Pfam" id="PF00117">
    <property type="entry name" value="GATase"/>
    <property type="match status" value="1"/>
</dbReference>
<dbReference type="InterPro" id="IPR017926">
    <property type="entry name" value="GATASE"/>
</dbReference>
<dbReference type="GO" id="GO:0008153">
    <property type="term" value="P:4-aminobenzoate biosynthetic process"/>
    <property type="evidence" value="ECO:0007669"/>
    <property type="project" value="TreeGrafter"/>
</dbReference>
<name>A0A0A6UPM7_ACTUT</name>
<dbReference type="FunFam" id="3.40.50.880:FF:000003">
    <property type="entry name" value="Anthranilate synthase component II"/>
    <property type="match status" value="1"/>
</dbReference>
<keyword evidence="3" id="KW-0808">Transferase</keyword>
<evidence type="ECO:0000256" key="5">
    <source>
        <dbReference type="SAM" id="MobiDB-lite"/>
    </source>
</evidence>
<dbReference type="GO" id="GO:0000162">
    <property type="term" value="P:L-tryptophan biosynthetic process"/>
    <property type="evidence" value="ECO:0007669"/>
    <property type="project" value="TreeGrafter"/>
</dbReference>
<feature type="region of interest" description="Disordered" evidence="5">
    <location>
        <begin position="195"/>
        <end position="218"/>
    </location>
</feature>
<dbReference type="InterPro" id="IPR005801">
    <property type="entry name" value="ADC_synthase"/>
</dbReference>
<keyword evidence="10" id="KW-1185">Reference proteome</keyword>
<feature type="domain" description="Chorismate-utilising enzyme C-terminal" evidence="7">
    <location>
        <begin position="433"/>
        <end position="685"/>
    </location>
</feature>
<dbReference type="SUPFAM" id="SSF52317">
    <property type="entry name" value="Class I glutamine amidotransferase-like"/>
    <property type="match status" value="1"/>
</dbReference>
<evidence type="ECO:0000313" key="9">
    <source>
        <dbReference type="EMBL" id="KHD77013.1"/>
    </source>
</evidence>
<dbReference type="PROSITE" id="PS51273">
    <property type="entry name" value="GATASE_TYPE_1"/>
    <property type="match status" value="1"/>
</dbReference>
<dbReference type="Gene3D" id="3.40.50.880">
    <property type="match status" value="1"/>
</dbReference>
<gene>
    <name evidence="9" type="ORF">MB27_12875</name>
</gene>
<dbReference type="InterPro" id="IPR005802">
    <property type="entry name" value="ADC_synth_comp_1"/>
</dbReference>
<dbReference type="NCBIfam" id="TIGR00566">
    <property type="entry name" value="trpG_papA"/>
    <property type="match status" value="1"/>
</dbReference>
<protein>
    <recommendedName>
        <fullName evidence="2">aminodeoxychorismate synthase</fullName>
        <ecNumber evidence="2">2.6.1.85</ecNumber>
    </recommendedName>
</protein>
<feature type="compositionally biased region" description="Basic residues" evidence="5">
    <location>
        <begin position="196"/>
        <end position="205"/>
    </location>
</feature>
<dbReference type="InterPro" id="IPR019999">
    <property type="entry name" value="Anth_synth_I-like"/>
</dbReference>
<dbReference type="PANTHER" id="PTHR11236">
    <property type="entry name" value="AMINOBENZOATE/ANTHRANILATE SYNTHASE"/>
    <property type="match status" value="1"/>
</dbReference>
<dbReference type="NCBIfam" id="TIGR00553">
    <property type="entry name" value="pabB"/>
    <property type="match status" value="1"/>
</dbReference>
<dbReference type="CDD" id="cd01743">
    <property type="entry name" value="GATase1_Anthranilate_Synthase"/>
    <property type="match status" value="1"/>
</dbReference>
<dbReference type="EMBL" id="JRTT01000013">
    <property type="protein sequence ID" value="KHD77013.1"/>
    <property type="molecule type" value="Genomic_DNA"/>
</dbReference>
<dbReference type="RefSeq" id="WP_043524612.1">
    <property type="nucleotide sequence ID" value="NZ_BAABKU010000017.1"/>
</dbReference>
<dbReference type="GO" id="GO:0005737">
    <property type="term" value="C:cytoplasm"/>
    <property type="evidence" value="ECO:0007669"/>
    <property type="project" value="TreeGrafter"/>
</dbReference>